<evidence type="ECO:0000313" key="3">
    <source>
        <dbReference type="Proteomes" id="UP001215231"/>
    </source>
</evidence>
<reference evidence="2 3" key="1">
    <citation type="journal article" date="2022" name="Mar. Drugs">
        <title>Bioassay-Guided Fractionation Leads to the Detection of Cholic Acid Generated by the Rare Thalassomonas sp.</title>
        <authorList>
            <person name="Pheiffer F."/>
            <person name="Schneider Y.K."/>
            <person name="Hansen E.H."/>
            <person name="Andersen J.H."/>
            <person name="Isaksson J."/>
            <person name="Busche T."/>
            <person name="R C."/>
            <person name="Kalinowski J."/>
            <person name="Zyl L.V."/>
            <person name="Trindade M."/>
        </authorList>
    </citation>
    <scope>NUCLEOTIDE SEQUENCE [LARGE SCALE GENOMIC DNA]</scope>
    <source>
        <strain evidence="2 3">A5K-61T</strain>
    </source>
</reference>
<feature type="region of interest" description="Disordered" evidence="1">
    <location>
        <begin position="155"/>
        <end position="178"/>
    </location>
</feature>
<dbReference type="SUPFAM" id="SSF53474">
    <property type="entry name" value="alpha/beta-Hydrolases"/>
    <property type="match status" value="1"/>
</dbReference>
<feature type="compositionally biased region" description="Polar residues" evidence="1">
    <location>
        <begin position="161"/>
        <end position="178"/>
    </location>
</feature>
<evidence type="ECO:0000313" key="2">
    <source>
        <dbReference type="EMBL" id="WDE12320.1"/>
    </source>
</evidence>
<evidence type="ECO:0000256" key="1">
    <source>
        <dbReference type="SAM" id="MobiDB-lite"/>
    </source>
</evidence>
<accession>A0ABY7VF24</accession>
<organism evidence="2 3">
    <name type="scientific">Thalassomonas haliotis</name>
    <dbReference type="NCBI Taxonomy" id="485448"/>
    <lineage>
        <taxon>Bacteria</taxon>
        <taxon>Pseudomonadati</taxon>
        <taxon>Pseudomonadota</taxon>
        <taxon>Gammaproteobacteria</taxon>
        <taxon>Alteromonadales</taxon>
        <taxon>Colwelliaceae</taxon>
        <taxon>Thalassomonas</taxon>
    </lineage>
</organism>
<keyword evidence="3" id="KW-1185">Reference proteome</keyword>
<dbReference type="InterPro" id="IPR029058">
    <property type="entry name" value="AB_hydrolase_fold"/>
</dbReference>
<dbReference type="RefSeq" id="WP_274052594.1">
    <property type="nucleotide sequence ID" value="NZ_CP059693.1"/>
</dbReference>
<dbReference type="EMBL" id="CP059693">
    <property type="protein sequence ID" value="WDE12320.1"/>
    <property type="molecule type" value="Genomic_DNA"/>
</dbReference>
<dbReference type="Proteomes" id="UP001215231">
    <property type="component" value="Chromosome"/>
</dbReference>
<sequence>MDLFKYPGVGRSGHFCKGHYLFCNFGYQYLACKVIDKPDDPLLGLPMMQCYASEDYARLFLTTLHQWKNPLDIISRLMCYLLGDAHSLSRFNEAQAIDYLVVRMLNRDLLIFEMDEPRMTHSGHRESEASISNTAKNTALVLGQEDTANPVAATAQTAATSLQQSEPPGAPENTSGEAAGLTTEQANAELLARPLIPEEPALTVIQRKERYQQRKELIARTEGASEIAQARERLAFNNDNILRAEAARYVYPVDEFNREHIKELPPAPVGLELLDPKQIPGMENAVFTSEETGFGAALFKSRINDETMLTYRGTNNGVTGKKDWATNLKQGLGKETKQYNQAMKLALQARYAMGDNVNIVGHSLGGGLASAGVAVSGNKGYTFNAAGLHPATAKHYGGLSNDETSKLITTQAVEGEVLTGAQKHGDKAVTGFSGAAGFVFGGPLGAAAAIIAQKSLTGDVPQAIGEMKLLPSINGGNPIARHAMEQVVIGIEAQKEEDKTILNNHIKEYHGG</sequence>
<proteinExistence type="predicted"/>
<protein>
    <submittedName>
        <fullName evidence="2">DUF2974 domain-containing protein</fullName>
    </submittedName>
</protein>
<dbReference type="Pfam" id="PF26363">
    <property type="entry name" value="Phospholipase-like"/>
    <property type="match status" value="1"/>
</dbReference>
<gene>
    <name evidence="2" type="ORF">H3N35_02210</name>
</gene>
<name>A0ABY7VF24_9GAMM</name>